<dbReference type="InterPro" id="IPR012657">
    <property type="entry name" value="23S_rRNA-intervening_sequence"/>
</dbReference>
<accession>A0A0B7MJH8</accession>
<protein>
    <recommendedName>
        <fullName evidence="3">S23 ribosomal protein</fullName>
    </recommendedName>
</protein>
<dbReference type="Gene3D" id="1.20.1440.60">
    <property type="entry name" value="23S rRNA-intervening sequence"/>
    <property type="match status" value="1"/>
</dbReference>
<sequence>MLNIAEGYGRRDAKAEFQHFLRNALGSCNEVLVLLDFVRELGYLTEAEYKQLSNEYTTIGKQLYRLRQAWNPND</sequence>
<gene>
    <name evidence="1" type="ORF">SSCH_1740001</name>
</gene>
<dbReference type="InterPro" id="IPR036583">
    <property type="entry name" value="23S_rRNA_IVS_sf"/>
</dbReference>
<evidence type="ECO:0000313" key="2">
    <source>
        <dbReference type="Proteomes" id="UP000046155"/>
    </source>
</evidence>
<dbReference type="Proteomes" id="UP000046155">
    <property type="component" value="Unassembled WGS sequence"/>
</dbReference>
<dbReference type="PANTHER" id="PTHR38471:SF2">
    <property type="entry name" value="FOUR HELIX BUNDLE PROTEIN"/>
    <property type="match status" value="1"/>
</dbReference>
<dbReference type="AlphaFoldDB" id="A0A0B7MJH8"/>
<dbReference type="Pfam" id="PF05635">
    <property type="entry name" value="23S_rRNA_IVP"/>
    <property type="match status" value="1"/>
</dbReference>
<dbReference type="SUPFAM" id="SSF158446">
    <property type="entry name" value="IVS-encoded protein-like"/>
    <property type="match status" value="1"/>
</dbReference>
<dbReference type="EMBL" id="CDRZ01000084">
    <property type="protein sequence ID" value="CEO88323.1"/>
    <property type="molecule type" value="Genomic_DNA"/>
</dbReference>
<name>A0A0B7MJH8_9FIRM</name>
<proteinExistence type="predicted"/>
<reference evidence="2" key="1">
    <citation type="submission" date="2015-01" db="EMBL/GenBank/DDBJ databases">
        <authorList>
            <person name="Manzoor Shahid"/>
            <person name="Zubair Saima"/>
        </authorList>
    </citation>
    <scope>NUCLEOTIDE SEQUENCE [LARGE SCALE GENOMIC DNA]</scope>
    <source>
        <strain evidence="2">Sp3</strain>
    </source>
</reference>
<organism evidence="1 2">
    <name type="scientific">Syntrophaceticus schinkii</name>
    <dbReference type="NCBI Taxonomy" id="499207"/>
    <lineage>
        <taxon>Bacteria</taxon>
        <taxon>Bacillati</taxon>
        <taxon>Bacillota</taxon>
        <taxon>Clostridia</taxon>
        <taxon>Thermoanaerobacterales</taxon>
        <taxon>Thermoanaerobacterales Family III. Incertae Sedis</taxon>
        <taxon>Syntrophaceticus</taxon>
    </lineage>
</organism>
<dbReference type="PANTHER" id="PTHR38471">
    <property type="entry name" value="FOUR HELIX BUNDLE PROTEIN"/>
    <property type="match status" value="1"/>
</dbReference>
<evidence type="ECO:0008006" key="3">
    <source>
        <dbReference type="Google" id="ProtNLM"/>
    </source>
</evidence>
<keyword evidence="2" id="KW-1185">Reference proteome</keyword>
<dbReference type="NCBIfam" id="TIGR02436">
    <property type="entry name" value="four helix bundle protein"/>
    <property type="match status" value="1"/>
</dbReference>
<evidence type="ECO:0000313" key="1">
    <source>
        <dbReference type="EMBL" id="CEO88323.1"/>
    </source>
</evidence>